<name>A0A974SQE0_9RHOO</name>
<feature type="binding site" evidence="5">
    <location>
        <position position="26"/>
    </location>
    <ligand>
        <name>Mn(2+)</name>
        <dbReference type="ChEBI" id="CHEBI:29035"/>
    </ligand>
</feature>
<keyword evidence="3 5" id="KW-0479">Metal-binding</keyword>
<dbReference type="Pfam" id="PF02777">
    <property type="entry name" value="Sod_Fe_C"/>
    <property type="match status" value="1"/>
</dbReference>
<dbReference type="RefSeq" id="WP_203388135.1">
    <property type="nucleotide sequence ID" value="NZ_CP064781.1"/>
</dbReference>
<feature type="binding site" evidence="5">
    <location>
        <position position="158"/>
    </location>
    <ligand>
        <name>Mn(2+)</name>
        <dbReference type="ChEBI" id="CHEBI:29035"/>
    </ligand>
</feature>
<keyword evidence="4" id="KW-0560">Oxidoreductase</keyword>
<evidence type="ECO:0000256" key="2">
    <source>
        <dbReference type="ARBA" id="ARBA00012682"/>
    </source>
</evidence>
<dbReference type="InterPro" id="IPR036324">
    <property type="entry name" value="Mn/Fe_SOD_N_sf"/>
</dbReference>
<dbReference type="AlphaFoldDB" id="A0A974SQE0"/>
<evidence type="ECO:0000313" key="7">
    <source>
        <dbReference type="EMBL" id="QRJ64591.1"/>
    </source>
</evidence>
<feature type="binding site" evidence="5">
    <location>
        <position position="162"/>
    </location>
    <ligand>
        <name>Mn(2+)</name>
        <dbReference type="ChEBI" id="CHEBI:29035"/>
    </ligand>
</feature>
<dbReference type="SUPFAM" id="SSF46609">
    <property type="entry name" value="Fe,Mn superoxide dismutase (SOD), N-terminal domain"/>
    <property type="match status" value="1"/>
</dbReference>
<dbReference type="EC" id="1.15.1.1" evidence="2"/>
<keyword evidence="8" id="KW-1185">Reference proteome</keyword>
<dbReference type="GO" id="GO:0046872">
    <property type="term" value="F:metal ion binding"/>
    <property type="evidence" value="ECO:0007669"/>
    <property type="project" value="UniProtKB-KW"/>
</dbReference>
<dbReference type="SUPFAM" id="SSF54719">
    <property type="entry name" value="Fe,Mn superoxide dismutase (SOD), C-terminal domain"/>
    <property type="match status" value="1"/>
</dbReference>
<feature type="domain" description="Manganese/iron superoxide dismutase C-terminal" evidence="6">
    <location>
        <begin position="89"/>
        <end position="190"/>
    </location>
</feature>
<reference evidence="7" key="1">
    <citation type="submission" date="2020-11" db="EMBL/GenBank/DDBJ databases">
        <title>Azospira restricta DSM 18626 genome sequence.</title>
        <authorList>
            <person name="Moe W.M."/>
        </authorList>
    </citation>
    <scope>NUCLEOTIDE SEQUENCE</scope>
    <source>
        <strain evidence="7">DSM 18626</strain>
    </source>
</reference>
<sequence>MPYEPKPLAFDPSRLDGLSEKLIVSHWENNYGGAVKRLNAIEQRLAELTWASAPVFEINGLKREEMIASGSMILHEVYFDSLGGTWGDPDGALKAAIERDFGSVDAWRAEFTALGKAQGGGSGWTLLVWSQRRGRLVNAWAADHAHNLAGATPLVALDMYEHSYHMDFGAKAAAYVDAFMQNLSWTAAEAAYAKVEGGA</sequence>
<dbReference type="PANTHER" id="PTHR11404:SF6">
    <property type="entry name" value="SUPEROXIDE DISMUTASE [MN], MITOCHONDRIAL"/>
    <property type="match status" value="1"/>
</dbReference>
<proteinExistence type="inferred from homology"/>
<protein>
    <recommendedName>
        <fullName evidence="2">superoxide dismutase</fullName>
        <ecNumber evidence="2">1.15.1.1</ecNumber>
    </recommendedName>
</protein>
<evidence type="ECO:0000256" key="1">
    <source>
        <dbReference type="ARBA" id="ARBA00008714"/>
    </source>
</evidence>
<feature type="binding site" evidence="5">
    <location>
        <position position="75"/>
    </location>
    <ligand>
        <name>Mn(2+)</name>
        <dbReference type="ChEBI" id="CHEBI:29035"/>
    </ligand>
</feature>
<gene>
    <name evidence="7" type="ORF">IWH25_04350</name>
</gene>
<dbReference type="Gene3D" id="3.55.40.20">
    <property type="entry name" value="Iron/manganese superoxide dismutase, C-terminal domain"/>
    <property type="match status" value="1"/>
</dbReference>
<dbReference type="GO" id="GO:0004784">
    <property type="term" value="F:superoxide dismutase activity"/>
    <property type="evidence" value="ECO:0007669"/>
    <property type="project" value="UniProtKB-EC"/>
</dbReference>
<evidence type="ECO:0000256" key="5">
    <source>
        <dbReference type="PIRSR" id="PIRSR000349-1"/>
    </source>
</evidence>
<dbReference type="InterPro" id="IPR019832">
    <property type="entry name" value="Mn/Fe_SOD_C"/>
</dbReference>
<evidence type="ECO:0000313" key="8">
    <source>
        <dbReference type="Proteomes" id="UP000663444"/>
    </source>
</evidence>
<organism evidence="7 8">
    <name type="scientific">Azospira restricta</name>
    <dbReference type="NCBI Taxonomy" id="404405"/>
    <lineage>
        <taxon>Bacteria</taxon>
        <taxon>Pseudomonadati</taxon>
        <taxon>Pseudomonadota</taxon>
        <taxon>Betaproteobacteria</taxon>
        <taxon>Rhodocyclales</taxon>
        <taxon>Rhodocyclaceae</taxon>
        <taxon>Azospira</taxon>
    </lineage>
</organism>
<dbReference type="Proteomes" id="UP000663444">
    <property type="component" value="Chromosome"/>
</dbReference>
<dbReference type="PANTHER" id="PTHR11404">
    <property type="entry name" value="SUPEROXIDE DISMUTASE 2"/>
    <property type="match status" value="1"/>
</dbReference>
<comment type="similarity">
    <text evidence="1">Belongs to the iron/manganese superoxide dismutase family.</text>
</comment>
<dbReference type="KEGG" id="ares:IWH25_04350"/>
<dbReference type="EMBL" id="CP064781">
    <property type="protein sequence ID" value="QRJ64591.1"/>
    <property type="molecule type" value="Genomic_DNA"/>
</dbReference>
<evidence type="ECO:0000259" key="6">
    <source>
        <dbReference type="Pfam" id="PF02777"/>
    </source>
</evidence>
<dbReference type="InterPro" id="IPR036314">
    <property type="entry name" value="SOD_C_sf"/>
</dbReference>
<accession>A0A974SQE0</accession>
<evidence type="ECO:0000256" key="4">
    <source>
        <dbReference type="ARBA" id="ARBA00023002"/>
    </source>
</evidence>
<dbReference type="InterPro" id="IPR050265">
    <property type="entry name" value="Fe/Mn_Superoxide_Dismutase"/>
</dbReference>
<evidence type="ECO:0000256" key="3">
    <source>
        <dbReference type="ARBA" id="ARBA00022723"/>
    </source>
</evidence>
<dbReference type="InterPro" id="IPR001189">
    <property type="entry name" value="Mn/Fe_SOD"/>
</dbReference>
<dbReference type="PIRSF" id="PIRSF000349">
    <property type="entry name" value="SODismutase"/>
    <property type="match status" value="1"/>
</dbReference>